<keyword evidence="6" id="KW-1185">Reference proteome</keyword>
<evidence type="ECO:0000259" key="3">
    <source>
        <dbReference type="Pfam" id="PF00501"/>
    </source>
</evidence>
<gene>
    <name evidence="5" type="primary">lcfB_2</name>
    <name evidence="5" type="ORF">V202x_08790</name>
</gene>
<dbReference type="GO" id="GO:0031956">
    <property type="term" value="F:medium-chain fatty acid-CoA ligase activity"/>
    <property type="evidence" value="ECO:0007669"/>
    <property type="project" value="TreeGrafter"/>
</dbReference>
<sequence>MTHLQALLKNSVRQCPTKTAIQFEGECVSYADLEHQVRKVAGGLQKLGIHQGDRVAWFLPNCLEAILTTLACYQIGAVAVPLNYRYVAEEVIDVVERVDARMILFHVDKMQIVQPLLPTHEGMIAVSVGSTHSTPDDIHPFSVLLETEALVSGINVEPGNPAFILFTSGSTGHPKGVIHSHAGAFAGIETSRQIFEFTSEDVVLVGKPISHAGGLQTQLMPALSVGARVVLSMRPTPASAVSIIQAESVTEYGMLASDLLDFVEYLEQNPTGLPTLKNSIGSGDAVPTDLHHRFRDLLGWEVMEGAGMTEIGGYYAANPRFGTRKWGSLGLPTPDTELRIVTAEGDDCPSGETGEIVLRTPSATIGYWNDEQATTDLFRGEWLHTGDLGHFDDDGYVWFIGRKKLMIVRRGSNIAPAEVESIIDEHPLVHAAVVVGLRDPRDGELPVACVALIGKQDDSSEKTIRAYVADQLAEYKNPVHYLFFDELPRTGTGKFDRHQLQELVAENFGD</sequence>
<dbReference type="SUPFAM" id="SSF56801">
    <property type="entry name" value="Acetyl-CoA synthetase-like"/>
    <property type="match status" value="1"/>
</dbReference>
<keyword evidence="2 5" id="KW-0436">Ligase</keyword>
<dbReference type="Gene3D" id="3.30.300.30">
    <property type="match status" value="1"/>
</dbReference>
<comment type="similarity">
    <text evidence="1">Belongs to the ATP-dependent AMP-binding enzyme family.</text>
</comment>
<dbReference type="InterPro" id="IPR045851">
    <property type="entry name" value="AMP-bd_C_sf"/>
</dbReference>
<feature type="domain" description="AMP-dependent synthetase/ligase" evidence="3">
    <location>
        <begin position="9"/>
        <end position="368"/>
    </location>
</feature>
<name>A0A517WQI5_9PLAN</name>
<dbReference type="AlphaFoldDB" id="A0A517WQI5"/>
<dbReference type="InterPro" id="IPR020845">
    <property type="entry name" value="AMP-binding_CS"/>
</dbReference>
<dbReference type="Gene3D" id="3.40.50.12780">
    <property type="entry name" value="N-terminal domain of ligase-like"/>
    <property type="match status" value="1"/>
</dbReference>
<evidence type="ECO:0000313" key="5">
    <source>
        <dbReference type="EMBL" id="QDU07522.1"/>
    </source>
</evidence>
<dbReference type="RefSeq" id="WP_145171523.1">
    <property type="nucleotide sequence ID" value="NZ_CP037422.1"/>
</dbReference>
<dbReference type="Pfam" id="PF13193">
    <property type="entry name" value="AMP-binding_C"/>
    <property type="match status" value="1"/>
</dbReference>
<accession>A0A517WQI5</accession>
<feature type="domain" description="AMP-binding enzyme C-terminal" evidence="4">
    <location>
        <begin position="418"/>
        <end position="494"/>
    </location>
</feature>
<evidence type="ECO:0000259" key="4">
    <source>
        <dbReference type="Pfam" id="PF13193"/>
    </source>
</evidence>
<protein>
    <submittedName>
        <fullName evidence="5">Long-chain-fatty-acid--CoA ligase</fullName>
        <ecNumber evidence="5">6.2.1.3</ecNumber>
    </submittedName>
</protein>
<proteinExistence type="inferred from homology"/>
<dbReference type="EMBL" id="CP037422">
    <property type="protein sequence ID" value="QDU07522.1"/>
    <property type="molecule type" value="Genomic_DNA"/>
</dbReference>
<dbReference type="GO" id="GO:0004467">
    <property type="term" value="F:long-chain fatty acid-CoA ligase activity"/>
    <property type="evidence" value="ECO:0007669"/>
    <property type="project" value="UniProtKB-EC"/>
</dbReference>
<dbReference type="InterPro" id="IPR042099">
    <property type="entry name" value="ANL_N_sf"/>
</dbReference>
<organism evidence="5 6">
    <name type="scientific">Gimesia aquarii</name>
    <dbReference type="NCBI Taxonomy" id="2527964"/>
    <lineage>
        <taxon>Bacteria</taxon>
        <taxon>Pseudomonadati</taxon>
        <taxon>Planctomycetota</taxon>
        <taxon>Planctomycetia</taxon>
        <taxon>Planctomycetales</taxon>
        <taxon>Planctomycetaceae</taxon>
        <taxon>Gimesia</taxon>
    </lineage>
</organism>
<evidence type="ECO:0000313" key="6">
    <source>
        <dbReference type="Proteomes" id="UP000318384"/>
    </source>
</evidence>
<evidence type="ECO:0000256" key="2">
    <source>
        <dbReference type="ARBA" id="ARBA00022598"/>
    </source>
</evidence>
<dbReference type="InterPro" id="IPR025110">
    <property type="entry name" value="AMP-bd_C"/>
</dbReference>
<dbReference type="Proteomes" id="UP000318384">
    <property type="component" value="Chromosome"/>
</dbReference>
<dbReference type="PANTHER" id="PTHR43201">
    <property type="entry name" value="ACYL-COA SYNTHETASE"/>
    <property type="match status" value="1"/>
</dbReference>
<reference evidence="5 6" key="1">
    <citation type="submission" date="2019-03" db="EMBL/GenBank/DDBJ databases">
        <title>Deep-cultivation of Planctomycetes and their phenomic and genomic characterization uncovers novel biology.</title>
        <authorList>
            <person name="Wiegand S."/>
            <person name="Jogler M."/>
            <person name="Boedeker C."/>
            <person name="Pinto D."/>
            <person name="Vollmers J."/>
            <person name="Rivas-Marin E."/>
            <person name="Kohn T."/>
            <person name="Peeters S.H."/>
            <person name="Heuer A."/>
            <person name="Rast P."/>
            <person name="Oberbeckmann S."/>
            <person name="Bunk B."/>
            <person name="Jeske O."/>
            <person name="Meyerdierks A."/>
            <person name="Storesund J.E."/>
            <person name="Kallscheuer N."/>
            <person name="Luecker S."/>
            <person name="Lage O.M."/>
            <person name="Pohl T."/>
            <person name="Merkel B.J."/>
            <person name="Hornburger P."/>
            <person name="Mueller R.-W."/>
            <person name="Bruemmer F."/>
            <person name="Labrenz M."/>
            <person name="Spormann A.M."/>
            <person name="Op den Camp H."/>
            <person name="Overmann J."/>
            <person name="Amann R."/>
            <person name="Jetten M.S.M."/>
            <person name="Mascher T."/>
            <person name="Medema M.H."/>
            <person name="Devos D.P."/>
            <person name="Kaster A.-K."/>
            <person name="Ovreas L."/>
            <person name="Rohde M."/>
            <person name="Galperin M.Y."/>
            <person name="Jogler C."/>
        </authorList>
    </citation>
    <scope>NUCLEOTIDE SEQUENCE [LARGE SCALE GENOMIC DNA]</scope>
    <source>
        <strain evidence="5 6">V202</strain>
    </source>
</reference>
<evidence type="ECO:0000256" key="1">
    <source>
        <dbReference type="ARBA" id="ARBA00006432"/>
    </source>
</evidence>
<dbReference type="EC" id="6.2.1.3" evidence="5"/>
<dbReference type="InterPro" id="IPR000873">
    <property type="entry name" value="AMP-dep_synth/lig_dom"/>
</dbReference>
<dbReference type="PROSITE" id="PS00455">
    <property type="entry name" value="AMP_BINDING"/>
    <property type="match status" value="1"/>
</dbReference>
<dbReference type="OrthoDB" id="9778383at2"/>
<dbReference type="Pfam" id="PF00501">
    <property type="entry name" value="AMP-binding"/>
    <property type="match status" value="1"/>
</dbReference>
<dbReference type="PANTHER" id="PTHR43201:SF5">
    <property type="entry name" value="MEDIUM-CHAIN ACYL-COA LIGASE ACSF2, MITOCHONDRIAL"/>
    <property type="match status" value="1"/>
</dbReference>